<accession>A0A7W9A5J7</accession>
<evidence type="ECO:0000313" key="3">
    <source>
        <dbReference type="EMBL" id="MBB5661743.1"/>
    </source>
</evidence>
<dbReference type="InterPro" id="IPR015422">
    <property type="entry name" value="PyrdxlP-dep_Trfase_small"/>
</dbReference>
<name>A0A7W9A5J7_9CAUL</name>
<dbReference type="EMBL" id="JACIJB010000015">
    <property type="protein sequence ID" value="MBB5661743.1"/>
    <property type="molecule type" value="Genomic_DNA"/>
</dbReference>
<dbReference type="InterPro" id="IPR000192">
    <property type="entry name" value="Aminotrans_V_dom"/>
</dbReference>
<dbReference type="InterPro" id="IPR015424">
    <property type="entry name" value="PyrdxlP-dep_Trfase"/>
</dbReference>
<feature type="domain" description="Aminotransferase class V" evidence="2">
    <location>
        <begin position="60"/>
        <end position="229"/>
    </location>
</feature>
<evidence type="ECO:0000259" key="2">
    <source>
        <dbReference type="Pfam" id="PF00266"/>
    </source>
</evidence>
<dbReference type="Pfam" id="PF00266">
    <property type="entry name" value="Aminotran_5"/>
    <property type="match status" value="1"/>
</dbReference>
<evidence type="ECO:0000313" key="4">
    <source>
        <dbReference type="Proteomes" id="UP000548978"/>
    </source>
</evidence>
<dbReference type="GO" id="GO:0016829">
    <property type="term" value="F:lyase activity"/>
    <property type="evidence" value="ECO:0007669"/>
    <property type="project" value="UniProtKB-KW"/>
</dbReference>
<reference evidence="3 4" key="1">
    <citation type="submission" date="2020-08" db="EMBL/GenBank/DDBJ databases">
        <title>Genomic Encyclopedia of Type Strains, Phase IV (KMG-IV): sequencing the most valuable type-strain genomes for metagenomic binning, comparative biology and taxonomic classification.</title>
        <authorList>
            <person name="Goeker M."/>
        </authorList>
    </citation>
    <scope>NUCLEOTIDE SEQUENCE [LARGE SCALE GENOMIC DNA]</scope>
    <source>
        <strain evidence="3 4">DSM 24448</strain>
    </source>
</reference>
<evidence type="ECO:0000256" key="1">
    <source>
        <dbReference type="ARBA" id="ARBA00022898"/>
    </source>
</evidence>
<organism evidence="3 4">
    <name type="scientific">Brevundimonas halotolerans</name>
    <dbReference type="NCBI Taxonomy" id="69670"/>
    <lineage>
        <taxon>Bacteria</taxon>
        <taxon>Pseudomonadati</taxon>
        <taxon>Pseudomonadota</taxon>
        <taxon>Alphaproteobacteria</taxon>
        <taxon>Caulobacterales</taxon>
        <taxon>Caulobacteraceae</taxon>
        <taxon>Brevundimonas</taxon>
    </lineage>
</organism>
<keyword evidence="4" id="KW-1185">Reference proteome</keyword>
<dbReference type="Gene3D" id="3.40.640.10">
    <property type="entry name" value="Type I PLP-dependent aspartate aminotransferase-like (Major domain)"/>
    <property type="match status" value="1"/>
</dbReference>
<protein>
    <submittedName>
        <fullName evidence="3">Selenocysteine lyase/cysteine desulfurase</fullName>
    </submittedName>
</protein>
<keyword evidence="3" id="KW-0456">Lyase</keyword>
<dbReference type="OrthoDB" id="5501089at2"/>
<sequence>MTTARKDLFKRALAAAPGRLHFAAHSHHLWPDASFDGQVEAWNDGVRLADKKWDRVFGEVVPESQGHVASELSLPDPETVVFALNTHDFLIRIVSGMQGRSVRILTTGGEFHAFRRQAERWEESGQAVVTRVSPDPVETLGERYLEAARSGDFDLFVISQIFFRTGQVFDGLEALGDLCRPEGPWGIIDGYHGFMATPTDLSAVADRLFYVTGGYKYVMAGEGAGILHAPPGYCERPEITGWFAEFGNLMGPPEGVRYRGDAGRFWGATFDPTPLYRFNAVRRMLAAEGLTTPVITWYALARLAQFQTAIGEGRCGLLGSAELVNPIAGTPGNDLPTRARFLAIRHPDAQAWRARLLDADIVTDVRDDIIRFGFGLYQDEDDVEQLIAGCARVLAA</sequence>
<proteinExistence type="predicted"/>
<dbReference type="RefSeq" id="WP_123286237.1">
    <property type="nucleotide sequence ID" value="NZ_JACIJB010000015.1"/>
</dbReference>
<comment type="caution">
    <text evidence="3">The sequence shown here is derived from an EMBL/GenBank/DDBJ whole genome shotgun (WGS) entry which is preliminary data.</text>
</comment>
<dbReference type="Gene3D" id="3.90.1150.10">
    <property type="entry name" value="Aspartate Aminotransferase, domain 1"/>
    <property type="match status" value="1"/>
</dbReference>
<dbReference type="InterPro" id="IPR015421">
    <property type="entry name" value="PyrdxlP-dep_Trfase_major"/>
</dbReference>
<dbReference type="Proteomes" id="UP000548978">
    <property type="component" value="Unassembled WGS sequence"/>
</dbReference>
<keyword evidence="1" id="KW-0663">Pyridoxal phosphate</keyword>
<dbReference type="SUPFAM" id="SSF53383">
    <property type="entry name" value="PLP-dependent transferases"/>
    <property type="match status" value="1"/>
</dbReference>
<gene>
    <name evidence="3" type="ORF">FHS65_002513</name>
</gene>
<dbReference type="AlphaFoldDB" id="A0A7W9A5J7"/>